<dbReference type="OrthoDB" id="1643408at2"/>
<dbReference type="RefSeq" id="WP_073712936.1">
    <property type="nucleotide sequence ID" value="NZ_MRWQ01000032.1"/>
</dbReference>
<reference evidence="5 6" key="1">
    <citation type="submission" date="2016-12" db="EMBL/GenBank/DDBJ databases">
        <title>Domibacillus sp. SAOS 44 whole genome sequencing.</title>
        <authorList>
            <person name="Verma A."/>
            <person name="Krishnamurthi S."/>
        </authorList>
    </citation>
    <scope>NUCLEOTIDE SEQUENCE [LARGE SCALE GENOMIC DNA]</scope>
    <source>
        <strain evidence="5 6">SAOS 44</strain>
    </source>
</reference>
<accession>A0A1Q5NZ35</accession>
<dbReference type="InterPro" id="IPR005025">
    <property type="entry name" value="FMN_Rdtase-like_dom"/>
</dbReference>
<dbReference type="Pfam" id="PF03358">
    <property type="entry name" value="FMN_red"/>
    <property type="match status" value="1"/>
</dbReference>
<dbReference type="InterPro" id="IPR020048">
    <property type="entry name" value="NADPH-dep_FMN_reduc_SsuE"/>
</dbReference>
<keyword evidence="6" id="KW-1185">Reference proteome</keyword>
<evidence type="ECO:0000313" key="6">
    <source>
        <dbReference type="Proteomes" id="UP000186524"/>
    </source>
</evidence>
<comment type="caution">
    <text evidence="5">The sequence shown here is derived from an EMBL/GenBank/DDBJ whole genome shotgun (WGS) entry which is preliminary data.</text>
</comment>
<feature type="domain" description="NADPH-dependent FMN reductase-like" evidence="4">
    <location>
        <begin position="3"/>
        <end position="143"/>
    </location>
</feature>
<dbReference type="STRING" id="1714354.BLL40_16505"/>
<organism evidence="5 6">
    <name type="scientific">Domibacillus mangrovi</name>
    <dbReference type="NCBI Taxonomy" id="1714354"/>
    <lineage>
        <taxon>Bacteria</taxon>
        <taxon>Bacillati</taxon>
        <taxon>Bacillota</taxon>
        <taxon>Bacilli</taxon>
        <taxon>Bacillales</taxon>
        <taxon>Bacillaceae</taxon>
        <taxon>Domibacillus</taxon>
    </lineage>
</organism>
<evidence type="ECO:0000256" key="3">
    <source>
        <dbReference type="ARBA" id="ARBA00023002"/>
    </source>
</evidence>
<gene>
    <name evidence="5" type="ORF">BLL40_16505</name>
</gene>
<keyword evidence="3" id="KW-0560">Oxidoreductase</keyword>
<dbReference type="GO" id="GO:0008752">
    <property type="term" value="F:FMN reductase [NAD(P)H] activity"/>
    <property type="evidence" value="ECO:0007669"/>
    <property type="project" value="InterPro"/>
</dbReference>
<dbReference type="PANTHER" id="PTHR43408">
    <property type="entry name" value="FMN REDUCTASE (NADPH)"/>
    <property type="match status" value="1"/>
</dbReference>
<dbReference type="NCBIfam" id="TIGR03567">
    <property type="entry name" value="FMN_reduc_SsuE"/>
    <property type="match status" value="1"/>
</dbReference>
<sequence length="178" mass="19543">MTKAVIIYGGNSKKSRLKGILDKVDHFFQEEGLLSDTIYVHDLPAADLIQANYQSEAILEANAKVESAQVVVVLTPVYKAAYTGILKTYLDLLPQKGLEGKTVLPLVLGGSFGHLLVIDYALKPVLSALGATDILSGAYVLDTQIEYTENNQYLISAEADERLDRVLNTLKEKAKRNF</sequence>
<dbReference type="AlphaFoldDB" id="A0A1Q5NZ35"/>
<evidence type="ECO:0000259" key="4">
    <source>
        <dbReference type="Pfam" id="PF03358"/>
    </source>
</evidence>
<dbReference type="SUPFAM" id="SSF52218">
    <property type="entry name" value="Flavoproteins"/>
    <property type="match status" value="1"/>
</dbReference>
<keyword evidence="1" id="KW-0285">Flavoprotein</keyword>
<keyword evidence="2" id="KW-0288">FMN</keyword>
<name>A0A1Q5NZ35_9BACI</name>
<evidence type="ECO:0000256" key="1">
    <source>
        <dbReference type="ARBA" id="ARBA00022630"/>
    </source>
</evidence>
<proteinExistence type="predicted"/>
<dbReference type="InterPro" id="IPR029039">
    <property type="entry name" value="Flavoprotein-like_sf"/>
</dbReference>
<dbReference type="GO" id="GO:0046306">
    <property type="term" value="P:alkanesulfonate catabolic process"/>
    <property type="evidence" value="ECO:0007669"/>
    <property type="project" value="InterPro"/>
</dbReference>
<dbReference type="Gene3D" id="3.40.50.360">
    <property type="match status" value="1"/>
</dbReference>
<evidence type="ECO:0000256" key="2">
    <source>
        <dbReference type="ARBA" id="ARBA00022643"/>
    </source>
</evidence>
<dbReference type="EMBL" id="MRWQ01000032">
    <property type="protein sequence ID" value="OKL35249.1"/>
    <property type="molecule type" value="Genomic_DNA"/>
</dbReference>
<dbReference type="InterPro" id="IPR051814">
    <property type="entry name" value="NAD(P)H-dep_FMN_reductase"/>
</dbReference>
<protein>
    <submittedName>
        <fullName evidence="5">FMN reductase (NADPH)</fullName>
    </submittedName>
</protein>
<dbReference type="Proteomes" id="UP000186524">
    <property type="component" value="Unassembled WGS sequence"/>
</dbReference>
<evidence type="ECO:0000313" key="5">
    <source>
        <dbReference type="EMBL" id="OKL35249.1"/>
    </source>
</evidence>
<dbReference type="PANTHER" id="PTHR43408:SF1">
    <property type="entry name" value="FMN REDUCTASE (NADPH)"/>
    <property type="match status" value="1"/>
</dbReference>